<comment type="caution">
    <text evidence="1">The sequence shown here is derived from an EMBL/GenBank/DDBJ whole genome shotgun (WGS) entry which is preliminary data.</text>
</comment>
<dbReference type="AlphaFoldDB" id="A0A0C1VA44"/>
<dbReference type="EMBL" id="JTHE02000003">
    <property type="protein sequence ID" value="NEV69572.1"/>
    <property type="molecule type" value="Genomic_DNA"/>
</dbReference>
<protein>
    <submittedName>
        <fullName evidence="1">Uncharacterized protein</fullName>
    </submittedName>
</protein>
<dbReference type="PROSITE" id="PS51257">
    <property type="entry name" value="PROKAR_LIPOPROTEIN"/>
    <property type="match status" value="1"/>
</dbReference>
<reference evidence="1" key="1">
    <citation type="submission" date="2014-11" db="EMBL/GenBank/DDBJ databases">
        <authorList>
            <person name="Malar M.C."/>
            <person name="Sen D."/>
            <person name="Tripathy S."/>
        </authorList>
    </citation>
    <scope>NUCLEOTIDE SEQUENCE</scope>
    <source>
        <strain evidence="1">BDU141951</strain>
    </source>
</reference>
<accession>A0A0C1VA44</accession>
<gene>
    <name evidence="1" type="ORF">QQ91_020970</name>
</gene>
<reference evidence="1" key="3">
    <citation type="submission" date="2020-02" db="EMBL/GenBank/DDBJ databases">
        <authorList>
            <person name="Sarangi A.N."/>
            <person name="Ghosh S."/>
            <person name="Mukherjee M."/>
            <person name="Tripathy S."/>
        </authorList>
    </citation>
    <scope>NUCLEOTIDE SEQUENCE</scope>
    <source>
        <strain evidence="1">BDU141951</strain>
    </source>
</reference>
<sequence length="146" mass="16544">MIKRLQLLLAVAVLWLGLTGCGQLKAAIPHHVVTAAVTQQAQQEQVDLWRQLSANDTSLPQLSVNRVQVDRVRQVRVADELAYEVTGTYRYKLRYPQRSPLTQSEVPFSLILQESPADEQWQLLEVEGSLTAPKTWQWRSLNEPAA</sequence>
<organism evidence="1">
    <name type="scientific">Lyngbya confervoides BDU141951</name>
    <dbReference type="NCBI Taxonomy" id="1574623"/>
    <lineage>
        <taxon>Bacteria</taxon>
        <taxon>Bacillati</taxon>
        <taxon>Cyanobacteriota</taxon>
        <taxon>Cyanophyceae</taxon>
        <taxon>Oscillatoriophycideae</taxon>
        <taxon>Oscillatoriales</taxon>
        <taxon>Microcoleaceae</taxon>
        <taxon>Lyngbya</taxon>
    </lineage>
</organism>
<reference evidence="1" key="2">
    <citation type="journal article" date="2015" name="Genome Announc.">
        <title>Draft Genome Sequence of Filamentous Marine Cyanobacterium Lyngbya confervoides Strain BDU141951.</title>
        <authorList>
            <person name="Chandrababunaidu M.M."/>
            <person name="Sen D."/>
            <person name="Tripathy S."/>
        </authorList>
    </citation>
    <scope>NUCLEOTIDE SEQUENCE</scope>
    <source>
        <strain evidence="1">BDU141951</strain>
    </source>
</reference>
<proteinExistence type="predicted"/>
<name>A0A0C1VA44_9CYAN</name>
<evidence type="ECO:0000313" key="1">
    <source>
        <dbReference type="EMBL" id="NEV69572.1"/>
    </source>
</evidence>